<evidence type="ECO:0000313" key="2">
    <source>
        <dbReference type="WBParaSite" id="JU765_v2.g19477.t1"/>
    </source>
</evidence>
<sequence>MNLAAASFLIFVLLQNVFASSVEVLNDHGSFKSLIKSRNNVLIFFNNVPKTDDFYDLNWKVLNEAGASVKGIGTVAFIDCTSKDGQKLCKLLKTVPEKNLFSIKYYKNGEFNKYYDRTLAADTIRRFLKDPDGPVPYADEPEAANVLHPEKQDDFFKILKIAQLPVLALFYAPWCQHCKQLKPTFNVLADKVRGKAFLVAVDLTIEENNPLMTRYNVEAYPTLILFKKDKRYAFKGERTLEALEEFINDPTAKPKPKTADVWFQNSDVVPLFESNINEFIKENPSVAVMFYAPWCGHSKNVKPEFEAAARKIKNEGLKTILAALDATIFANTAKAFNVTSYPTFMLFKKGKFDKRFDYRTKDAIVDFVKENEGKLGSKPVKKQDNWDFENTNVLPLNGKVFDQTVSKADYSFVMYYSPTCSHCESARPQFFETSQQFASNKNILFGAVNCLVEADLCKKREIYGYPTFEFLKNGQNKERYTGARNTDNFVFYLNDKMTNDKLEDNGGFEFAANIAIATPETFSKLVKEGKHLVLYFKPEDETVDGLLKEFNDASTITKFGAFLVVDCTNHADFCKEQRVYEFPLLKIFEDGKFKRIYNDGNTKEMFISSLSDKPYVPPLDFGEYVKMGTNTNFAELISKKKSLVLFYASWCNHCKLVKPEFVKASKRFKSGLFIAVDCGIYQVLCKNNEIKSYPILKLFKKGELFSEYYGPRSADGFIAAFSKTKDELMPEDGKTFKFPESVNLGNESNFEDLIKEEKTLVMFYAPWCGHCQNAKPEFIAASLLQKEGKYAAVDCTEQKSICEKYEVTSYPTFLIFKNGKKLEQFQGERNAKGFGAVFDAKSSKKEKKKIYQMKAFVHWEIIVPLGWRLMKDKKK</sequence>
<accession>A0AC34QUX8</accession>
<reference evidence="2" key="1">
    <citation type="submission" date="2022-11" db="UniProtKB">
        <authorList>
            <consortium name="WormBaseParasite"/>
        </authorList>
    </citation>
    <scope>IDENTIFICATION</scope>
</reference>
<proteinExistence type="predicted"/>
<protein>
    <submittedName>
        <fullName evidence="2">Thioredoxin domain-containing protein</fullName>
    </submittedName>
</protein>
<dbReference type="Proteomes" id="UP000887576">
    <property type="component" value="Unplaced"/>
</dbReference>
<dbReference type="WBParaSite" id="JU765_v2.g19477.t1">
    <property type="protein sequence ID" value="JU765_v2.g19477.t1"/>
    <property type="gene ID" value="JU765_v2.g19477"/>
</dbReference>
<organism evidence="1 2">
    <name type="scientific">Panagrolaimus sp. JU765</name>
    <dbReference type="NCBI Taxonomy" id="591449"/>
    <lineage>
        <taxon>Eukaryota</taxon>
        <taxon>Metazoa</taxon>
        <taxon>Ecdysozoa</taxon>
        <taxon>Nematoda</taxon>
        <taxon>Chromadorea</taxon>
        <taxon>Rhabditida</taxon>
        <taxon>Tylenchina</taxon>
        <taxon>Panagrolaimomorpha</taxon>
        <taxon>Panagrolaimoidea</taxon>
        <taxon>Panagrolaimidae</taxon>
        <taxon>Panagrolaimus</taxon>
    </lineage>
</organism>
<name>A0AC34QUX8_9BILA</name>
<evidence type="ECO:0000313" key="1">
    <source>
        <dbReference type="Proteomes" id="UP000887576"/>
    </source>
</evidence>